<dbReference type="AlphaFoldDB" id="A0A199VYM1"/>
<feature type="region of interest" description="Disordered" evidence="1">
    <location>
        <begin position="1"/>
        <end position="27"/>
    </location>
</feature>
<dbReference type="EMBL" id="LSRQ01000600">
    <property type="protein sequence ID" value="OAY81795.1"/>
    <property type="molecule type" value="Genomic_DNA"/>
</dbReference>
<protein>
    <submittedName>
        <fullName evidence="2">Uncharacterized protein</fullName>
    </submittedName>
</protein>
<evidence type="ECO:0000313" key="3">
    <source>
        <dbReference type="Proteomes" id="UP000092600"/>
    </source>
</evidence>
<accession>A0A199VYM1</accession>
<evidence type="ECO:0000256" key="1">
    <source>
        <dbReference type="SAM" id="MobiDB-lite"/>
    </source>
</evidence>
<reference evidence="2 3" key="1">
    <citation type="journal article" date="2016" name="DNA Res.">
        <title>The draft genome of MD-2 pineapple using hybrid error correction of long reads.</title>
        <authorList>
            <person name="Redwan R.M."/>
            <person name="Saidin A."/>
            <person name="Kumar S.V."/>
        </authorList>
    </citation>
    <scope>NUCLEOTIDE SEQUENCE [LARGE SCALE GENOMIC DNA]</scope>
    <source>
        <strain evidence="3">cv. MD2</strain>
        <tissue evidence="2">Leaf</tissue>
    </source>
</reference>
<name>A0A199VYM1_ANACO</name>
<evidence type="ECO:0000313" key="2">
    <source>
        <dbReference type="EMBL" id="OAY81795.1"/>
    </source>
</evidence>
<gene>
    <name evidence="2" type="ORF">ACMD2_19541</name>
</gene>
<proteinExistence type="predicted"/>
<dbReference type="Proteomes" id="UP000092600">
    <property type="component" value="Unassembled WGS sequence"/>
</dbReference>
<feature type="compositionally biased region" description="Low complexity" evidence="1">
    <location>
        <begin position="1"/>
        <end position="14"/>
    </location>
</feature>
<organism evidence="2 3">
    <name type="scientific">Ananas comosus</name>
    <name type="common">Pineapple</name>
    <name type="synonym">Ananas ananas</name>
    <dbReference type="NCBI Taxonomy" id="4615"/>
    <lineage>
        <taxon>Eukaryota</taxon>
        <taxon>Viridiplantae</taxon>
        <taxon>Streptophyta</taxon>
        <taxon>Embryophyta</taxon>
        <taxon>Tracheophyta</taxon>
        <taxon>Spermatophyta</taxon>
        <taxon>Magnoliopsida</taxon>
        <taxon>Liliopsida</taxon>
        <taxon>Poales</taxon>
        <taxon>Bromeliaceae</taxon>
        <taxon>Bromelioideae</taxon>
        <taxon>Ananas</taxon>
    </lineage>
</organism>
<sequence length="186" mass="18907">MQRPSSAPSASSPRPRTDAGFGIPHPLPPRHLDPAAALIRPLLLPEAPNDLPVMAATVAQLAAEAAAAEARRLRGCGVPSAAAAAAADSGAVRMAGAAVAGAAVAGAAALLGAAGDRRGGAAGAAGDVGGEQRVQPHRRRRPAVQQLGRTWPGTTSENKKQEQELRGPGRFIPIQFFSDFILLLLT</sequence>
<comment type="caution">
    <text evidence="2">The sequence shown here is derived from an EMBL/GenBank/DDBJ whole genome shotgun (WGS) entry which is preliminary data.</text>
</comment>
<feature type="region of interest" description="Disordered" evidence="1">
    <location>
        <begin position="121"/>
        <end position="143"/>
    </location>
</feature>